<accession>A0A1B8ZF13</accession>
<dbReference type="SUPFAM" id="SSF48452">
    <property type="entry name" value="TPR-like"/>
    <property type="match status" value="1"/>
</dbReference>
<protein>
    <recommendedName>
        <fullName evidence="3">Tetratricopeptide repeat protein</fullName>
    </recommendedName>
</protein>
<name>A0A1B8ZF13_9FLAO</name>
<dbReference type="AlphaFoldDB" id="A0A1B8ZF13"/>
<dbReference type="InterPro" id="IPR011990">
    <property type="entry name" value="TPR-like_helical_dom_sf"/>
</dbReference>
<sequence>MGEWFLDRVYPSTGKSLEINNRKYSIFLSYNIKPNELIINNQKFEAVFLKDKIKLKDRELTYWYDENYLLVQEGNEIYTFLKKNDFTKKNPEFNPQINFVKNDTVIVANQIIKPVFNNEKTFDRFVTNHISDSSYNSGDDLYFKAEFVLTRDNNITQIKIIDPYTPQYQSEFVQALKKSEQYFENPYRKDMLITVEKFFPKWIGDLKTKEEKELYSILSTGNKYFYKNNFEKTIETLSKLDGIKVRDIEFNPLVHEAYVLLGISYLVLGQNDNACTSFNKAGSITDFGVRNYLKDFCK</sequence>
<organism evidence="1 2">
    <name type="scientific">Chryseobacterium arthrosphaerae</name>
    <dbReference type="NCBI Taxonomy" id="651561"/>
    <lineage>
        <taxon>Bacteria</taxon>
        <taxon>Pseudomonadati</taxon>
        <taxon>Bacteroidota</taxon>
        <taxon>Flavobacteriia</taxon>
        <taxon>Flavobacteriales</taxon>
        <taxon>Weeksellaceae</taxon>
        <taxon>Chryseobacterium group</taxon>
        <taxon>Chryseobacterium</taxon>
    </lineage>
</organism>
<dbReference type="STRING" id="651561.BBI00_20400"/>
<proteinExistence type="predicted"/>
<evidence type="ECO:0008006" key="3">
    <source>
        <dbReference type="Google" id="ProtNLM"/>
    </source>
</evidence>
<comment type="caution">
    <text evidence="1">The sequence shown here is derived from an EMBL/GenBank/DDBJ whole genome shotgun (WGS) entry which is preliminary data.</text>
</comment>
<evidence type="ECO:0000313" key="2">
    <source>
        <dbReference type="Proteomes" id="UP000093432"/>
    </source>
</evidence>
<dbReference type="EMBL" id="MAYG01000023">
    <property type="protein sequence ID" value="OCA70198.1"/>
    <property type="molecule type" value="Genomic_DNA"/>
</dbReference>
<gene>
    <name evidence="1" type="ORF">BBI00_20400</name>
</gene>
<dbReference type="Proteomes" id="UP000093432">
    <property type="component" value="Unassembled WGS sequence"/>
</dbReference>
<dbReference type="Gene3D" id="1.25.40.10">
    <property type="entry name" value="Tetratricopeptide repeat domain"/>
    <property type="match status" value="1"/>
</dbReference>
<evidence type="ECO:0000313" key="1">
    <source>
        <dbReference type="EMBL" id="OCA70198.1"/>
    </source>
</evidence>
<reference evidence="2" key="1">
    <citation type="submission" date="2016-07" db="EMBL/GenBank/DDBJ databases">
        <authorList>
            <person name="Florea S."/>
            <person name="Webb J.S."/>
            <person name="Jaromczyk J."/>
            <person name="Schardl C.L."/>
        </authorList>
    </citation>
    <scope>NUCLEOTIDE SEQUENCE [LARGE SCALE GENOMIC DNA]</scope>
    <source>
        <strain evidence="2">CC-VM-7</strain>
    </source>
</reference>